<gene>
    <name evidence="1" type="ORF">CCGE525_25140</name>
</gene>
<organism evidence="1 2">
    <name type="scientific">Rhizobium jaguaris</name>
    <dbReference type="NCBI Taxonomy" id="1312183"/>
    <lineage>
        <taxon>Bacteria</taxon>
        <taxon>Pseudomonadati</taxon>
        <taxon>Pseudomonadota</taxon>
        <taxon>Alphaproteobacteria</taxon>
        <taxon>Hyphomicrobiales</taxon>
        <taxon>Rhizobiaceae</taxon>
        <taxon>Rhizobium/Agrobacterium group</taxon>
        <taxon>Rhizobium</taxon>
    </lineage>
</organism>
<geneLocation type="plasmid" evidence="2">
    <name>prccge525c</name>
</geneLocation>
<proteinExistence type="predicted"/>
<protein>
    <submittedName>
        <fullName evidence="1">Uncharacterized protein</fullName>
    </submittedName>
</protein>
<keyword evidence="2" id="KW-1185">Reference proteome</keyword>
<accession>A0A387FS82</accession>
<reference evidence="1 2" key="1">
    <citation type="submission" date="2018-10" db="EMBL/GenBank/DDBJ databases">
        <title>Rhizobium etli, R. leguminosarum and a new Rhizobium genospecies from Phaseolus dumosus.</title>
        <authorList>
            <person name="Ramirez-Puebla S.T."/>
            <person name="Rogel-Hernandez M.A."/>
            <person name="Guerrero G."/>
            <person name="Ormeno-Orrillo E."/>
            <person name="Martinez-Romero J.C."/>
            <person name="Negrete-Yankelevich S."/>
            <person name="Martinez-Romero E."/>
        </authorList>
    </citation>
    <scope>NUCLEOTIDE SEQUENCE [LARGE SCALE GENOMIC DNA]</scope>
    <source>
        <strain evidence="1 2">CCGE525</strain>
        <plasmid evidence="2">prccge525c</plasmid>
    </source>
</reference>
<dbReference type="EMBL" id="CP032695">
    <property type="protein sequence ID" value="AYG62130.1"/>
    <property type="molecule type" value="Genomic_DNA"/>
</dbReference>
<name>A0A387FS82_9HYPH</name>
<dbReference type="AlphaFoldDB" id="A0A387FS82"/>
<sequence length="68" mass="7569">MAADNVRLIDAQTIQNAGTPGCFRTASIEEGPKQQGYSMYLAFRHAGHETGSLTRGFKMNFLWTAQFK</sequence>
<evidence type="ECO:0000313" key="2">
    <source>
        <dbReference type="Proteomes" id="UP000282195"/>
    </source>
</evidence>
<keyword evidence="1" id="KW-0614">Plasmid</keyword>
<dbReference type="Proteomes" id="UP000282195">
    <property type="component" value="Plasmid pRCCGE525c"/>
</dbReference>
<evidence type="ECO:0000313" key="1">
    <source>
        <dbReference type="EMBL" id="AYG62130.1"/>
    </source>
</evidence>
<dbReference type="KEGG" id="rjg:CCGE525_25140"/>